<dbReference type="HAMAP" id="MF_02087">
    <property type="entry name" value="PLP_homeostasis"/>
    <property type="match status" value="1"/>
</dbReference>
<evidence type="ECO:0000256" key="3">
    <source>
        <dbReference type="PIRSR" id="PIRSR004848-1"/>
    </source>
</evidence>
<dbReference type="InterPro" id="IPR001608">
    <property type="entry name" value="Ala_racemase_N"/>
</dbReference>
<evidence type="ECO:0000256" key="1">
    <source>
        <dbReference type="ARBA" id="ARBA00022898"/>
    </source>
</evidence>
<dbReference type="RefSeq" id="WP_093312461.1">
    <property type="nucleotide sequence ID" value="NZ_FNYH01000019.1"/>
</dbReference>
<dbReference type="PANTHER" id="PTHR10146:SF14">
    <property type="entry name" value="PYRIDOXAL PHOSPHATE HOMEOSTASIS PROTEIN"/>
    <property type="match status" value="1"/>
</dbReference>
<dbReference type="EMBL" id="FNYH01000019">
    <property type="protein sequence ID" value="SEI92230.1"/>
    <property type="molecule type" value="Genomic_DNA"/>
</dbReference>
<dbReference type="PIRSF" id="PIRSF004848">
    <property type="entry name" value="YBL036c_PLPDEIII"/>
    <property type="match status" value="1"/>
</dbReference>
<gene>
    <name evidence="6" type="ORF">SAMN05421831_1193</name>
</gene>
<evidence type="ECO:0000313" key="6">
    <source>
        <dbReference type="EMBL" id="SEI92230.1"/>
    </source>
</evidence>
<feature type="modified residue" description="N6-(pyridoxal phosphate)lysine" evidence="2 3">
    <location>
        <position position="39"/>
    </location>
</feature>
<dbReference type="STRING" id="64971.SAMN05421831_1193"/>
<dbReference type="Proteomes" id="UP000242999">
    <property type="component" value="Unassembled WGS sequence"/>
</dbReference>
<evidence type="ECO:0000259" key="5">
    <source>
        <dbReference type="Pfam" id="PF01168"/>
    </source>
</evidence>
<comment type="similarity">
    <text evidence="2 4">Belongs to the pyridoxal phosphate-binding protein YggS/PROSC family.</text>
</comment>
<sequence>MHSSEPLIASLTSVQARIAQAARQAQRDPQSVHLLAVSKRQSAQAIRALYQASCQVSAQPIIAFGENYVQEALAKQAELQDLPLEWHFIGPIQSNKTREIAQHFTWVHSVDRLKVLKGLAQAARTHAKSLQICLQVNISAEASKSGCAPEEVATLVEAAQAYQDVLCLRGLMCIPAPSTDREIQAQAFARLANLQHQLQQAYSHWPWDTLSMGMSSDLEAAILQGSTWVRIGTALFGARDA</sequence>
<organism evidence="6 7">
    <name type="scientific">Allopseudospirillum japonicum</name>
    <dbReference type="NCBI Taxonomy" id="64971"/>
    <lineage>
        <taxon>Bacteria</taxon>
        <taxon>Pseudomonadati</taxon>
        <taxon>Pseudomonadota</taxon>
        <taxon>Gammaproteobacteria</taxon>
        <taxon>Oceanospirillales</taxon>
        <taxon>Oceanospirillaceae</taxon>
        <taxon>Allopseudospirillum</taxon>
    </lineage>
</organism>
<protein>
    <recommendedName>
        <fullName evidence="2">Pyridoxal phosphate homeostasis protein</fullName>
        <shortName evidence="2">PLP homeostasis protein</shortName>
    </recommendedName>
</protein>
<dbReference type="Gene3D" id="3.20.20.10">
    <property type="entry name" value="Alanine racemase"/>
    <property type="match status" value="1"/>
</dbReference>
<dbReference type="AlphaFoldDB" id="A0A1H6UV69"/>
<evidence type="ECO:0000313" key="7">
    <source>
        <dbReference type="Proteomes" id="UP000242999"/>
    </source>
</evidence>
<reference evidence="7" key="1">
    <citation type="submission" date="2016-10" db="EMBL/GenBank/DDBJ databases">
        <authorList>
            <person name="Varghese N."/>
            <person name="Submissions S."/>
        </authorList>
    </citation>
    <scope>NUCLEOTIDE SEQUENCE [LARGE SCALE GENOMIC DNA]</scope>
    <source>
        <strain evidence="7">DSM 7165</strain>
    </source>
</reference>
<evidence type="ECO:0000256" key="4">
    <source>
        <dbReference type="RuleBase" id="RU004514"/>
    </source>
</evidence>
<dbReference type="Pfam" id="PF01168">
    <property type="entry name" value="Ala_racemase_N"/>
    <property type="match status" value="1"/>
</dbReference>
<feature type="domain" description="Alanine racemase N-terminal" evidence="5">
    <location>
        <begin position="11"/>
        <end position="239"/>
    </location>
</feature>
<dbReference type="NCBIfam" id="TIGR00044">
    <property type="entry name" value="YggS family pyridoxal phosphate-dependent enzyme"/>
    <property type="match status" value="1"/>
</dbReference>
<dbReference type="OrthoDB" id="9804072at2"/>
<dbReference type="InterPro" id="IPR011078">
    <property type="entry name" value="PyrdxlP_homeostasis"/>
</dbReference>
<dbReference type="PROSITE" id="PS01211">
    <property type="entry name" value="UPF0001"/>
    <property type="match status" value="1"/>
</dbReference>
<comment type="function">
    <text evidence="2">Pyridoxal 5'-phosphate (PLP)-binding protein, which is involved in PLP homeostasis.</text>
</comment>
<proteinExistence type="inferred from homology"/>
<dbReference type="SUPFAM" id="SSF51419">
    <property type="entry name" value="PLP-binding barrel"/>
    <property type="match status" value="1"/>
</dbReference>
<keyword evidence="7" id="KW-1185">Reference proteome</keyword>
<keyword evidence="1 2" id="KW-0663">Pyridoxal phosphate</keyword>
<evidence type="ECO:0000256" key="2">
    <source>
        <dbReference type="HAMAP-Rule" id="MF_02087"/>
    </source>
</evidence>
<dbReference type="FunFam" id="3.20.20.10:FF:000018">
    <property type="entry name" value="Pyridoxal phosphate homeostasis protein"/>
    <property type="match status" value="1"/>
</dbReference>
<name>A0A1H6UV69_9GAMM</name>
<dbReference type="InterPro" id="IPR029066">
    <property type="entry name" value="PLP-binding_barrel"/>
</dbReference>
<accession>A0A1H6UV69</accession>
<dbReference type="GO" id="GO:0030170">
    <property type="term" value="F:pyridoxal phosphate binding"/>
    <property type="evidence" value="ECO:0007669"/>
    <property type="project" value="UniProtKB-UniRule"/>
</dbReference>
<dbReference type="PANTHER" id="PTHR10146">
    <property type="entry name" value="PROLINE SYNTHETASE CO-TRANSCRIBED BACTERIAL HOMOLOG PROTEIN"/>
    <property type="match status" value="1"/>
</dbReference>
<comment type="cofactor">
    <cofactor evidence="3">
        <name>pyridoxal 5'-phosphate</name>
        <dbReference type="ChEBI" id="CHEBI:597326"/>
    </cofactor>
</comment>